<feature type="region of interest" description="Disordered" evidence="1">
    <location>
        <begin position="125"/>
        <end position="152"/>
    </location>
</feature>
<evidence type="ECO:0000313" key="2">
    <source>
        <dbReference type="EMBL" id="KNZ53439.1"/>
    </source>
</evidence>
<evidence type="ECO:0000313" key="3">
    <source>
        <dbReference type="Proteomes" id="UP000037035"/>
    </source>
</evidence>
<dbReference type="AlphaFoldDB" id="A0A0L6UY76"/>
<proteinExistence type="predicted"/>
<name>A0A0L6UY76_9BASI</name>
<dbReference type="VEuPathDB" id="FungiDB:VP01_3238g2"/>
<sequence length="203" mass="23042">MLDGPLLSETWLDVSFFDELSSADRRLNPLIDWPGTITHPKEVLAQTTLWEAPSDNDVLFVNVLYQPALKLMYLSSCFLLCLRVDLSDKKKTVRKLTFCCYLNTVVPTNPQLGVDRTSDKQIAHNASLESRDTVPKSPTVLLPRPSTPNPTPEKVATQFKLYSLATFMSSLPRFTHTGLGIDIYFSFCSRLQLIFPFRSLRRL</sequence>
<comment type="caution">
    <text evidence="2">The sequence shown here is derived from an EMBL/GenBank/DDBJ whole genome shotgun (WGS) entry which is preliminary data.</text>
</comment>
<keyword evidence="3" id="KW-1185">Reference proteome</keyword>
<dbReference type="Proteomes" id="UP000037035">
    <property type="component" value="Unassembled WGS sequence"/>
</dbReference>
<protein>
    <submittedName>
        <fullName evidence="2">Uncharacterized protein</fullName>
    </submittedName>
</protein>
<reference evidence="2 3" key="1">
    <citation type="submission" date="2015-08" db="EMBL/GenBank/DDBJ databases">
        <title>Next Generation Sequencing and Analysis of the Genome of Puccinia sorghi L Schw, the Causal Agent of Maize Common Rust.</title>
        <authorList>
            <person name="Rochi L."/>
            <person name="Burguener G."/>
            <person name="Darino M."/>
            <person name="Turjanski A."/>
            <person name="Kreff E."/>
            <person name="Dieguez M.J."/>
            <person name="Sacco F."/>
        </authorList>
    </citation>
    <scope>NUCLEOTIDE SEQUENCE [LARGE SCALE GENOMIC DNA]</scope>
    <source>
        <strain evidence="2 3">RO10H11247</strain>
    </source>
</reference>
<gene>
    <name evidence="2" type="ORF">VP01_3238g2</name>
</gene>
<dbReference type="EMBL" id="LAVV01008211">
    <property type="protein sequence ID" value="KNZ53439.1"/>
    <property type="molecule type" value="Genomic_DNA"/>
</dbReference>
<organism evidence="2 3">
    <name type="scientific">Puccinia sorghi</name>
    <dbReference type="NCBI Taxonomy" id="27349"/>
    <lineage>
        <taxon>Eukaryota</taxon>
        <taxon>Fungi</taxon>
        <taxon>Dikarya</taxon>
        <taxon>Basidiomycota</taxon>
        <taxon>Pucciniomycotina</taxon>
        <taxon>Pucciniomycetes</taxon>
        <taxon>Pucciniales</taxon>
        <taxon>Pucciniaceae</taxon>
        <taxon>Puccinia</taxon>
    </lineage>
</organism>
<accession>A0A0L6UY76</accession>
<evidence type="ECO:0000256" key="1">
    <source>
        <dbReference type="SAM" id="MobiDB-lite"/>
    </source>
</evidence>